<dbReference type="InterPro" id="IPR044440">
    <property type="entry name" value="GABAb_receptor_plant_PBP1"/>
</dbReference>
<keyword evidence="21" id="KW-1185">Reference proteome</keyword>
<dbReference type="FunFam" id="3.40.190.10:FF:000195">
    <property type="entry name" value="Glutamate receptor 2.7"/>
    <property type="match status" value="1"/>
</dbReference>
<evidence type="ECO:0000256" key="4">
    <source>
        <dbReference type="ARBA" id="ARBA00022448"/>
    </source>
</evidence>
<dbReference type="InterPro" id="IPR017103">
    <property type="entry name" value="Iontropic_Glu_rcpt_pln"/>
</dbReference>
<feature type="disulfide bond" evidence="16">
    <location>
        <begin position="536"/>
        <end position="592"/>
    </location>
</feature>
<dbReference type="PANTHER" id="PTHR34836:SF1">
    <property type="entry name" value="OS09G0428600 PROTEIN"/>
    <property type="match status" value="1"/>
</dbReference>
<dbReference type="SUPFAM" id="SSF53822">
    <property type="entry name" value="Periplasmic binding protein-like I"/>
    <property type="match status" value="1"/>
</dbReference>
<name>A0A5J5A5E3_9ASTE</name>
<evidence type="ECO:0000256" key="12">
    <source>
        <dbReference type="ARBA" id="ARBA00023286"/>
    </source>
</evidence>
<keyword evidence="8 15" id="KW-0406">Ion transport</keyword>
<organism evidence="20 21">
    <name type="scientific">Nyssa sinensis</name>
    <dbReference type="NCBI Taxonomy" id="561372"/>
    <lineage>
        <taxon>Eukaryota</taxon>
        <taxon>Viridiplantae</taxon>
        <taxon>Streptophyta</taxon>
        <taxon>Embryophyta</taxon>
        <taxon>Tracheophyta</taxon>
        <taxon>Spermatophyta</taxon>
        <taxon>Magnoliopsida</taxon>
        <taxon>eudicotyledons</taxon>
        <taxon>Gunneridae</taxon>
        <taxon>Pentapetalae</taxon>
        <taxon>asterids</taxon>
        <taxon>Cornales</taxon>
        <taxon>Nyssaceae</taxon>
        <taxon>Nyssa</taxon>
    </lineage>
</organism>
<dbReference type="CDD" id="cd19990">
    <property type="entry name" value="PBP1_GABAb_receptor_plant"/>
    <property type="match status" value="1"/>
</dbReference>
<dbReference type="Gene3D" id="3.40.190.10">
    <property type="entry name" value="Periplasmic binding protein-like II"/>
    <property type="match status" value="2"/>
</dbReference>
<evidence type="ECO:0000256" key="1">
    <source>
        <dbReference type="ARBA" id="ARBA00004141"/>
    </source>
</evidence>
<evidence type="ECO:0000259" key="19">
    <source>
        <dbReference type="SMART" id="SM00079"/>
    </source>
</evidence>
<dbReference type="EMBL" id="CM018046">
    <property type="protein sequence ID" value="KAA8525680.1"/>
    <property type="molecule type" value="Genomic_DNA"/>
</dbReference>
<feature type="compositionally biased region" description="Low complexity" evidence="17">
    <location>
        <begin position="704"/>
        <end position="720"/>
    </location>
</feature>
<evidence type="ECO:0000256" key="8">
    <source>
        <dbReference type="ARBA" id="ARBA00023065"/>
    </source>
</evidence>
<comment type="similarity">
    <text evidence="2 15">Belongs to the glutamate-gated ion channel (TC 1.A.10.1) family.</text>
</comment>
<reference evidence="20 21" key="1">
    <citation type="submission" date="2019-09" db="EMBL/GenBank/DDBJ databases">
        <title>A chromosome-level genome assembly of the Chinese tupelo Nyssa sinensis.</title>
        <authorList>
            <person name="Yang X."/>
            <person name="Kang M."/>
            <person name="Yang Y."/>
            <person name="Xiong H."/>
            <person name="Wang M."/>
            <person name="Zhang Z."/>
            <person name="Wang Z."/>
            <person name="Wu H."/>
            <person name="Ma T."/>
            <person name="Liu J."/>
            <person name="Xi Z."/>
        </authorList>
    </citation>
    <scope>NUCLEOTIDE SEQUENCE [LARGE SCALE GENOMIC DNA]</scope>
    <source>
        <strain evidence="20">J267</strain>
        <tissue evidence="20">Leaf</tissue>
    </source>
</reference>
<evidence type="ECO:0000256" key="17">
    <source>
        <dbReference type="SAM" id="MobiDB-lite"/>
    </source>
</evidence>
<protein>
    <recommendedName>
        <fullName evidence="15">Glutamate receptor</fullName>
    </recommendedName>
</protein>
<comment type="function">
    <text evidence="14">Glutamate-gated receptor that probably acts as a non-selective cation channel. May be involved in light-signal transduction and calcium homeostasis via the regulation of calcium influx into cells.</text>
</comment>
<keyword evidence="11" id="KW-0325">Glycoprotein</keyword>
<evidence type="ECO:0000313" key="20">
    <source>
        <dbReference type="EMBL" id="KAA8525680.1"/>
    </source>
</evidence>
<proteinExistence type="inferred from homology"/>
<dbReference type="GO" id="GO:0016020">
    <property type="term" value="C:membrane"/>
    <property type="evidence" value="ECO:0007669"/>
    <property type="project" value="UniProtKB-SubCell"/>
</dbReference>
<keyword evidence="9 15" id="KW-0472">Membrane</keyword>
<dbReference type="Pfam" id="PF00060">
    <property type="entry name" value="Lig_chan"/>
    <property type="match status" value="1"/>
</dbReference>
<evidence type="ECO:0000256" key="15">
    <source>
        <dbReference type="PIRNR" id="PIRNR037090"/>
    </source>
</evidence>
<keyword evidence="7 18" id="KW-1133">Transmembrane helix</keyword>
<dbReference type="FunFam" id="3.40.50.2300:FF:000169">
    <property type="entry name" value="Glutamate receptor"/>
    <property type="match status" value="1"/>
</dbReference>
<feature type="region of interest" description="Disordered" evidence="17">
    <location>
        <begin position="665"/>
        <end position="768"/>
    </location>
</feature>
<accession>A0A5J5A5E3</accession>
<evidence type="ECO:0000256" key="18">
    <source>
        <dbReference type="SAM" id="Phobius"/>
    </source>
</evidence>
<keyword evidence="13 15" id="KW-0407">Ion channel</keyword>
<dbReference type="Pfam" id="PF01094">
    <property type="entry name" value="ANF_receptor"/>
    <property type="match status" value="1"/>
</dbReference>
<keyword evidence="12 15" id="KW-1071">Ligand-gated ion channel</keyword>
<gene>
    <name evidence="20" type="ORF">F0562_007535</name>
</gene>
<dbReference type="Proteomes" id="UP000325577">
    <property type="component" value="Linkage Group LG3"/>
</dbReference>
<feature type="transmembrane region" description="Helical" evidence="18">
    <location>
        <begin position="425"/>
        <end position="444"/>
    </location>
</feature>
<feature type="domain" description="Ionotropic glutamate receptor C-terminal" evidence="19">
    <location>
        <begin position="353"/>
        <end position="588"/>
    </location>
</feature>
<keyword evidence="6" id="KW-0732">Signal</keyword>
<dbReference type="PIRSF" id="PIRSF037090">
    <property type="entry name" value="Iontro_Glu-like_rcpt_pln"/>
    <property type="match status" value="1"/>
</dbReference>
<dbReference type="Gene3D" id="3.40.50.2300">
    <property type="match status" value="2"/>
</dbReference>
<dbReference type="OrthoDB" id="5984008at2759"/>
<dbReference type="AlphaFoldDB" id="A0A5J5A5E3"/>
<feature type="compositionally biased region" description="Polar residues" evidence="17">
    <location>
        <begin position="686"/>
        <end position="703"/>
    </location>
</feature>
<keyword evidence="5 18" id="KW-0812">Transmembrane</keyword>
<evidence type="ECO:0000256" key="9">
    <source>
        <dbReference type="ARBA" id="ARBA00023136"/>
    </source>
</evidence>
<keyword evidence="4 15" id="KW-0813">Transport</keyword>
<evidence type="ECO:0000256" key="7">
    <source>
        <dbReference type="ARBA" id="ARBA00022989"/>
    </source>
</evidence>
<sequence>MGPATSTQADFVINLGGKAQVPIISFSATTPSLSSIRSPYFIRATHNDSSQVKATSAIIQAYGWREVVPIYVDNELGEGILPFLSDALQEIDTRIPYWCIISPSATDDQIATELHKLMTMQTRVFIVHMLPSLSSKLFTKAKEVGMMSEGYVWIITYGITDLLSSLDASIIDSMQGVLGVKPHVPRTKEHEDFRVRWKRKFQQDNPTELNAELNIFGLWAYDAATALAMAIEKLGATSIGGYGKANISGNSTDLESFGISQSGPKLLQSLLSTTFRGLTGDFHIIDGQLQSSTYQIVNVIGNGGRGIGFWTAANGIVRELNSTNSKANLGAIIWPGDSTSPPKGWMIPTNGKKLRVGVPVKDGFSEFVKTTWNSDTNTTTVAGYCIDVFDAVMAALPYVVLYEYIPFATADDHAKMNGEKVVSNLARFVVIIWVFVVLILTQSYTASLTSMLTVQQLQPTVTDVNELVNKGEYVGYQGGSFVQGLLKRKKFDEHKLVPYNSPEECDELLSKGSGNGGIAAAFDEISYIKLFLGRYCSKYTMVEPTYKADGFGFVFPKGSPLGLDVSRAVLNVTEGDTMVNIGRAWFGEQSTCPDPSSLVSSNSLGVGSFWGLFLVAGVASFSALLIYTALFLYEHRHVLSRFDPKVSIWRKFVVMARHFDQKDLSSHTFKKSESQGTSMHAVEPSPNITNCPPPSTSSFSLHASPNTNGPSNPSSFSSHSDANFFRDQQATLLPPPNGQTPQEIVPPIELPNPNQDRPGALEFVDGRP</sequence>
<dbReference type="CDD" id="cd13686">
    <property type="entry name" value="GluR_Plant"/>
    <property type="match status" value="1"/>
</dbReference>
<evidence type="ECO:0000256" key="11">
    <source>
        <dbReference type="ARBA" id="ARBA00023180"/>
    </source>
</evidence>
<evidence type="ECO:0000256" key="5">
    <source>
        <dbReference type="ARBA" id="ARBA00022692"/>
    </source>
</evidence>
<dbReference type="SMART" id="SM00079">
    <property type="entry name" value="PBPe"/>
    <property type="match status" value="1"/>
</dbReference>
<comment type="subunit">
    <text evidence="3">May form heteromers.</text>
</comment>
<evidence type="ECO:0000256" key="10">
    <source>
        <dbReference type="ARBA" id="ARBA00023170"/>
    </source>
</evidence>
<evidence type="ECO:0000256" key="6">
    <source>
        <dbReference type="ARBA" id="ARBA00022729"/>
    </source>
</evidence>
<comment type="function">
    <text evidence="15">Glutamate-gated receptor that probably acts as non-selective cation channel.</text>
</comment>
<keyword evidence="16" id="KW-1015">Disulfide bond</keyword>
<evidence type="ECO:0000256" key="13">
    <source>
        <dbReference type="ARBA" id="ARBA00023303"/>
    </source>
</evidence>
<dbReference type="InterPro" id="IPR015683">
    <property type="entry name" value="Ionotropic_Glu_rcpt"/>
</dbReference>
<comment type="subcellular location">
    <subcellularLocation>
        <location evidence="1">Membrane</location>
        <topology evidence="1">Multi-pass membrane protein</topology>
    </subcellularLocation>
</comment>
<dbReference type="InterPro" id="IPR001320">
    <property type="entry name" value="Iontro_rcpt_C"/>
</dbReference>
<feature type="transmembrane region" description="Helical" evidence="18">
    <location>
        <begin position="609"/>
        <end position="633"/>
    </location>
</feature>
<evidence type="ECO:0000256" key="16">
    <source>
        <dbReference type="PIRSR" id="PIRSR037090-50"/>
    </source>
</evidence>
<evidence type="ECO:0000256" key="2">
    <source>
        <dbReference type="ARBA" id="ARBA00008685"/>
    </source>
</evidence>
<dbReference type="InterPro" id="IPR028082">
    <property type="entry name" value="Peripla_BP_I"/>
</dbReference>
<evidence type="ECO:0000313" key="21">
    <source>
        <dbReference type="Proteomes" id="UP000325577"/>
    </source>
</evidence>
<dbReference type="InterPro" id="IPR001828">
    <property type="entry name" value="ANF_lig-bd_rcpt"/>
</dbReference>
<keyword evidence="10 15" id="KW-0675">Receptor</keyword>
<evidence type="ECO:0000256" key="14">
    <source>
        <dbReference type="ARBA" id="ARBA00049638"/>
    </source>
</evidence>
<dbReference type="PANTHER" id="PTHR34836">
    <property type="entry name" value="OS06G0188250 PROTEIN"/>
    <property type="match status" value="1"/>
</dbReference>
<dbReference type="SUPFAM" id="SSF53850">
    <property type="entry name" value="Periplasmic binding protein-like II"/>
    <property type="match status" value="1"/>
</dbReference>
<dbReference type="GO" id="GO:0015276">
    <property type="term" value="F:ligand-gated monoatomic ion channel activity"/>
    <property type="evidence" value="ECO:0007669"/>
    <property type="project" value="InterPro"/>
</dbReference>
<dbReference type="FunFam" id="3.40.50.2300:FF:000195">
    <property type="entry name" value="Glutamate receptor"/>
    <property type="match status" value="1"/>
</dbReference>
<evidence type="ECO:0000256" key="3">
    <source>
        <dbReference type="ARBA" id="ARBA00011095"/>
    </source>
</evidence>